<evidence type="ECO:0000313" key="3">
    <source>
        <dbReference type="EMBL" id="QHT04229.1"/>
    </source>
</evidence>
<dbReference type="Gene3D" id="3.60.21.10">
    <property type="match status" value="1"/>
</dbReference>
<protein>
    <recommendedName>
        <fullName evidence="2">Calcineurin-like phosphoesterase domain-containing protein</fullName>
    </recommendedName>
</protein>
<dbReference type="GO" id="GO:0016787">
    <property type="term" value="F:hydrolase activity"/>
    <property type="evidence" value="ECO:0007669"/>
    <property type="project" value="InterPro"/>
</dbReference>
<dbReference type="InterPro" id="IPR004843">
    <property type="entry name" value="Calcineurin-like_PHP"/>
</dbReference>
<accession>A0A6C0CKM3</accession>
<evidence type="ECO:0000256" key="1">
    <source>
        <dbReference type="SAM" id="MobiDB-lite"/>
    </source>
</evidence>
<name>A0A6C0CKM3_9ZZZZ</name>
<feature type="compositionally biased region" description="Basic residues" evidence="1">
    <location>
        <begin position="342"/>
        <end position="363"/>
    </location>
</feature>
<reference evidence="3" key="1">
    <citation type="journal article" date="2020" name="Nature">
        <title>Giant virus diversity and host interactions through global metagenomics.</title>
        <authorList>
            <person name="Schulz F."/>
            <person name="Roux S."/>
            <person name="Paez-Espino D."/>
            <person name="Jungbluth S."/>
            <person name="Walsh D.A."/>
            <person name="Denef V.J."/>
            <person name="McMahon K.D."/>
            <person name="Konstantinidis K.T."/>
            <person name="Eloe-Fadrosh E.A."/>
            <person name="Kyrpides N.C."/>
            <person name="Woyke T."/>
        </authorList>
    </citation>
    <scope>NUCLEOTIDE SEQUENCE</scope>
    <source>
        <strain evidence="3">GVMAG-M-3300021185-45</strain>
    </source>
</reference>
<dbReference type="InterPro" id="IPR029052">
    <property type="entry name" value="Metallo-depent_PP-like"/>
</dbReference>
<dbReference type="SUPFAM" id="SSF56300">
    <property type="entry name" value="Metallo-dependent phosphatases"/>
    <property type="match status" value="1"/>
</dbReference>
<proteinExistence type="predicted"/>
<dbReference type="EMBL" id="MN739424">
    <property type="protein sequence ID" value="QHT04229.1"/>
    <property type="molecule type" value="Genomic_DNA"/>
</dbReference>
<dbReference type="CDD" id="cd00838">
    <property type="entry name" value="MPP_superfamily"/>
    <property type="match status" value="1"/>
</dbReference>
<feature type="domain" description="Calcineurin-like phosphoesterase" evidence="2">
    <location>
        <begin position="4"/>
        <end position="224"/>
    </location>
</feature>
<dbReference type="AlphaFoldDB" id="A0A6C0CKM3"/>
<dbReference type="Pfam" id="PF00149">
    <property type="entry name" value="Metallophos"/>
    <property type="match status" value="1"/>
</dbReference>
<organism evidence="3">
    <name type="scientific">viral metagenome</name>
    <dbReference type="NCBI Taxonomy" id="1070528"/>
    <lineage>
        <taxon>unclassified sequences</taxon>
        <taxon>metagenomes</taxon>
        <taxon>organismal metagenomes</taxon>
    </lineage>
</organism>
<sequence length="363" mass="41985">MNSFIHFGCWNNLNIKIKNGKTKELGCLKKVMKLLEANLNGVDFIVIAGDNYYPKKEKLEDDKKIKIIIPSKLAEGFNLLPKEIPIFMILGNHDLETNLKPEKPKLFIEEKVEESKSCSILELENRVKGSNIDYTFFKDIMMNNGTLVIMIDSDVYSIDAYKFLPCYTLFLSQNFNTIDEVKEYQYNLIFQKINQYNAIGSIKNLIIIGHQPITGIKYKDGKKQPPLNDIPYFKPVLLEIYNLLGSEIKYFYLCADLHLYQEGLITLKNEEEQKEMEIKQFIVGTGGTELDDAIPNDINFVSSSETIHYSMISSKQECGVLKCEVDGLEPKFEFISIQQTGGRKKTKKREKKKRRKSRKYKYV</sequence>
<evidence type="ECO:0000259" key="2">
    <source>
        <dbReference type="Pfam" id="PF00149"/>
    </source>
</evidence>
<feature type="region of interest" description="Disordered" evidence="1">
    <location>
        <begin position="339"/>
        <end position="363"/>
    </location>
</feature>